<evidence type="ECO:0000256" key="10">
    <source>
        <dbReference type="SAM" id="MobiDB-lite"/>
    </source>
</evidence>
<evidence type="ECO:0000256" key="3">
    <source>
        <dbReference type="ARBA" id="ARBA00022801"/>
    </source>
</evidence>
<dbReference type="InterPro" id="IPR018044">
    <property type="entry name" value="Peptidase_S11"/>
</dbReference>
<keyword evidence="3" id="KW-0378">Hydrolase</keyword>
<evidence type="ECO:0000313" key="14">
    <source>
        <dbReference type="Proteomes" id="UP000198629"/>
    </source>
</evidence>
<name>A0A1G9CIJ4_9PROT</name>
<dbReference type="PRINTS" id="PR00725">
    <property type="entry name" value="DADACBPTASE1"/>
</dbReference>
<dbReference type="PANTHER" id="PTHR21581:SF26">
    <property type="entry name" value="D-ALANYL-D-ALANINE ENDOPEPTIDASE"/>
    <property type="match status" value="1"/>
</dbReference>
<evidence type="ECO:0000256" key="4">
    <source>
        <dbReference type="ARBA" id="ARBA00022960"/>
    </source>
</evidence>
<feature type="signal peptide" evidence="11">
    <location>
        <begin position="1"/>
        <end position="19"/>
    </location>
</feature>
<dbReference type="Proteomes" id="UP000198629">
    <property type="component" value="Unassembled WGS sequence"/>
</dbReference>
<evidence type="ECO:0000256" key="7">
    <source>
        <dbReference type="PIRSR" id="PIRSR618044-1"/>
    </source>
</evidence>
<feature type="active site" description="Acyl-ester intermediate" evidence="7">
    <location>
        <position position="126"/>
    </location>
</feature>
<feature type="active site" description="Proton acceptor" evidence="7">
    <location>
        <position position="129"/>
    </location>
</feature>
<reference evidence="14" key="1">
    <citation type="submission" date="2016-10" db="EMBL/GenBank/DDBJ databases">
        <authorList>
            <person name="Varghese N."/>
            <person name="Submissions S."/>
        </authorList>
    </citation>
    <scope>NUCLEOTIDE SEQUENCE [LARGE SCALE GENOMIC DNA]</scope>
    <source>
        <strain evidence="14">CBMB127</strain>
    </source>
</reference>
<feature type="domain" description="Peptidase S11 D-alanyl-D-alanine carboxypeptidase A N-terminal" evidence="12">
    <location>
        <begin position="92"/>
        <end position="322"/>
    </location>
</feature>
<dbReference type="STRING" id="492660.SAMN05192566_1477"/>
<dbReference type="Pfam" id="PF00768">
    <property type="entry name" value="Peptidase_S11"/>
    <property type="match status" value="1"/>
</dbReference>
<evidence type="ECO:0000259" key="12">
    <source>
        <dbReference type="Pfam" id="PF00768"/>
    </source>
</evidence>
<feature type="binding site" evidence="8">
    <location>
        <position position="293"/>
    </location>
    <ligand>
        <name>substrate</name>
    </ligand>
</feature>
<evidence type="ECO:0000256" key="9">
    <source>
        <dbReference type="RuleBase" id="RU004016"/>
    </source>
</evidence>
<dbReference type="GO" id="GO:0009002">
    <property type="term" value="F:serine-type D-Ala-D-Ala carboxypeptidase activity"/>
    <property type="evidence" value="ECO:0007669"/>
    <property type="project" value="InterPro"/>
</dbReference>
<keyword evidence="4" id="KW-0133">Cell shape</keyword>
<feature type="region of interest" description="Disordered" evidence="10">
    <location>
        <begin position="28"/>
        <end position="66"/>
    </location>
</feature>
<evidence type="ECO:0000256" key="6">
    <source>
        <dbReference type="ARBA" id="ARBA00023316"/>
    </source>
</evidence>
<evidence type="ECO:0000256" key="11">
    <source>
        <dbReference type="SAM" id="SignalP"/>
    </source>
</evidence>
<sequence length="372" mass="40279">MSFFTQCFKVLLMSSIAFAPMSQAVAKSPSKKQTASASTQKKSGTSAASKYRVNASKTKSMRTVKMHAPARKAGKAVIDAEMFDSFAGKSSNSNLAIASTKALVMNQNTHEIIYSKNLDTPTPIASVTKLMTAMVVLDAKLNLNDEVSITEMDVDYLKGTSSRLPVGTTMTREDMLNLALIASENRAASALATNYPGGKTRFIQDMNAKAASLGMMNTHFEDSTGLTSNNVSTAMDLAKMVHAAYQYPLIRQITTTSDYDLNVGSRRQPLHFHNTNALVRESSNSSWEIGLSKTGYISEAGRCLVMQATIAGEPLIMVLLDSVGKLTRIGDARRIKKWMEHNYTPLTTSQNGNGDIVLTGLSMSKSLNDNAN</sequence>
<dbReference type="GO" id="GO:0009252">
    <property type="term" value="P:peptidoglycan biosynthetic process"/>
    <property type="evidence" value="ECO:0007669"/>
    <property type="project" value="UniProtKB-KW"/>
</dbReference>
<accession>A0A1G9CIJ4</accession>
<dbReference type="GO" id="GO:0071555">
    <property type="term" value="P:cell wall organization"/>
    <property type="evidence" value="ECO:0007669"/>
    <property type="project" value="UniProtKB-KW"/>
</dbReference>
<dbReference type="GO" id="GO:0006508">
    <property type="term" value="P:proteolysis"/>
    <property type="evidence" value="ECO:0007669"/>
    <property type="project" value="InterPro"/>
</dbReference>
<dbReference type="EMBL" id="FNFX01000003">
    <property type="protein sequence ID" value="SDK51513.1"/>
    <property type="molecule type" value="Genomic_DNA"/>
</dbReference>
<keyword evidence="6" id="KW-0961">Cell wall biogenesis/degradation</keyword>
<dbReference type="GO" id="GO:0008360">
    <property type="term" value="P:regulation of cell shape"/>
    <property type="evidence" value="ECO:0007669"/>
    <property type="project" value="UniProtKB-KW"/>
</dbReference>
<feature type="compositionally biased region" description="Polar residues" evidence="10">
    <location>
        <begin position="31"/>
        <end position="48"/>
    </location>
</feature>
<evidence type="ECO:0000256" key="5">
    <source>
        <dbReference type="ARBA" id="ARBA00022984"/>
    </source>
</evidence>
<dbReference type="InterPro" id="IPR001967">
    <property type="entry name" value="Peptidase_S11_N"/>
</dbReference>
<comment type="similarity">
    <text evidence="1 9">Belongs to the peptidase S11 family.</text>
</comment>
<feature type="chain" id="PRO_5011557874" evidence="11">
    <location>
        <begin position="20"/>
        <end position="372"/>
    </location>
</feature>
<protein>
    <submittedName>
        <fullName evidence="13">Murein-DD-endopeptidase. Serine peptidase. MEROPS family S11</fullName>
    </submittedName>
</protein>
<dbReference type="InterPro" id="IPR012338">
    <property type="entry name" value="Beta-lactam/transpept-like"/>
</dbReference>
<evidence type="ECO:0000256" key="1">
    <source>
        <dbReference type="ARBA" id="ARBA00007164"/>
    </source>
</evidence>
<dbReference type="Gene3D" id="3.40.710.10">
    <property type="entry name" value="DD-peptidase/beta-lactamase superfamily"/>
    <property type="match status" value="1"/>
</dbReference>
<evidence type="ECO:0000256" key="2">
    <source>
        <dbReference type="ARBA" id="ARBA00022729"/>
    </source>
</evidence>
<dbReference type="SUPFAM" id="SSF56601">
    <property type="entry name" value="beta-lactamase/transpeptidase-like"/>
    <property type="match status" value="1"/>
</dbReference>
<evidence type="ECO:0000256" key="8">
    <source>
        <dbReference type="PIRSR" id="PIRSR618044-2"/>
    </source>
</evidence>
<keyword evidence="14" id="KW-1185">Reference proteome</keyword>
<gene>
    <name evidence="13" type="ORF">SAMN05192566_1477</name>
</gene>
<dbReference type="PANTHER" id="PTHR21581">
    <property type="entry name" value="D-ALANYL-D-ALANINE CARBOXYPEPTIDASE"/>
    <property type="match status" value="1"/>
</dbReference>
<keyword evidence="5" id="KW-0573">Peptidoglycan synthesis</keyword>
<feature type="active site" evidence="7">
    <location>
        <position position="183"/>
    </location>
</feature>
<evidence type="ECO:0000313" key="13">
    <source>
        <dbReference type="EMBL" id="SDK51513.1"/>
    </source>
</evidence>
<dbReference type="AlphaFoldDB" id="A0A1G9CIJ4"/>
<dbReference type="NCBIfam" id="NF008668">
    <property type="entry name" value="PRK11669.1"/>
    <property type="match status" value="1"/>
</dbReference>
<proteinExistence type="inferred from homology"/>
<organism evidence="13 14">
    <name type="scientific">Methylophilus rhizosphaerae</name>
    <dbReference type="NCBI Taxonomy" id="492660"/>
    <lineage>
        <taxon>Bacteria</taxon>
        <taxon>Pseudomonadati</taxon>
        <taxon>Pseudomonadota</taxon>
        <taxon>Betaproteobacteria</taxon>
        <taxon>Nitrosomonadales</taxon>
        <taxon>Methylophilaceae</taxon>
        <taxon>Methylophilus</taxon>
    </lineage>
</organism>
<keyword evidence="2 11" id="KW-0732">Signal</keyword>